<keyword evidence="2 3" id="KW-0143">Chaperone</keyword>
<dbReference type="RefSeq" id="WP_011129297.1">
    <property type="nucleotide sequence ID" value="NC_005070.1"/>
</dbReference>
<keyword evidence="1 3" id="KW-0996">Nickel insertion</keyword>
<dbReference type="PIRSF" id="PIRSF009467">
    <property type="entry name" value="Ureas_acces_UreF"/>
    <property type="match status" value="1"/>
</dbReference>
<evidence type="ECO:0000256" key="3">
    <source>
        <dbReference type="HAMAP-Rule" id="MF_01385"/>
    </source>
</evidence>
<dbReference type="HAMAP" id="MF_01385">
    <property type="entry name" value="UreF"/>
    <property type="match status" value="1"/>
</dbReference>
<keyword evidence="3" id="KW-0963">Cytoplasm</keyword>
<dbReference type="STRING" id="84588.SYNW2444"/>
<organism evidence="4 5">
    <name type="scientific">Parasynechococcus marenigrum (strain WH8102)</name>
    <dbReference type="NCBI Taxonomy" id="84588"/>
    <lineage>
        <taxon>Bacteria</taxon>
        <taxon>Bacillati</taxon>
        <taxon>Cyanobacteriota</taxon>
        <taxon>Cyanophyceae</taxon>
        <taxon>Synechococcales</taxon>
        <taxon>Prochlorococcaceae</taxon>
        <taxon>Parasynechococcus</taxon>
        <taxon>Parasynechococcus marenigrum</taxon>
    </lineage>
</organism>
<dbReference type="PANTHER" id="PTHR33620:SF1">
    <property type="entry name" value="UREASE ACCESSORY PROTEIN F"/>
    <property type="match status" value="1"/>
</dbReference>
<proteinExistence type="inferred from homology"/>
<evidence type="ECO:0000256" key="2">
    <source>
        <dbReference type="ARBA" id="ARBA00023186"/>
    </source>
</evidence>
<dbReference type="GO" id="GO:0005737">
    <property type="term" value="C:cytoplasm"/>
    <property type="evidence" value="ECO:0007669"/>
    <property type="project" value="UniProtKB-SubCell"/>
</dbReference>
<comment type="similarity">
    <text evidence="3">Belongs to the UreF family.</text>
</comment>
<comment type="subcellular location">
    <subcellularLocation>
        <location evidence="3">Cytoplasm</location>
    </subcellularLocation>
</comment>
<gene>
    <name evidence="3 4" type="primary">ureF</name>
    <name evidence="4" type="ordered locus">SYNW2444</name>
</gene>
<evidence type="ECO:0000313" key="4">
    <source>
        <dbReference type="EMBL" id="CAE08959.1"/>
    </source>
</evidence>
<dbReference type="Proteomes" id="UP000001422">
    <property type="component" value="Chromosome"/>
</dbReference>
<dbReference type="Pfam" id="PF01730">
    <property type="entry name" value="UreF"/>
    <property type="match status" value="1"/>
</dbReference>
<dbReference type="HOGENOM" id="CLU_049215_2_1_3"/>
<dbReference type="InterPro" id="IPR002639">
    <property type="entry name" value="UreF"/>
</dbReference>
<evidence type="ECO:0000256" key="1">
    <source>
        <dbReference type="ARBA" id="ARBA00022988"/>
    </source>
</evidence>
<sequence length="222" mass="24115">MSSLALLQLVSPALPVGGFSYSEGLEVLIQSETIRDEQQLQAWLEAELSRGAIRLEAAALPSLLGALAAWSAGETAACRRVLDLDGWLLASRESAELRAQQRQMGGSLLNLLAEMGHPLPEQVALSWPAAWAWAAQALQVAESEMVEGYLYGWVANQLSAAVRLLPLGPSRAQLLQHSLLPLIKGQAEQLQRRDPRQLWTSGVGAGMAQLTHAELYSRLFRS</sequence>
<dbReference type="AlphaFoldDB" id="Q7U3I8"/>
<comment type="subunit">
    <text evidence="3">UreD, UreF and UreG form a complex that acts as a GTP-hydrolysis-dependent molecular chaperone, activating the urease apoprotein by helping to assemble the nickel containing metallocenter of UreC. The UreE protein probably delivers the nickel.</text>
</comment>
<dbReference type="PANTHER" id="PTHR33620">
    <property type="entry name" value="UREASE ACCESSORY PROTEIN F"/>
    <property type="match status" value="1"/>
</dbReference>
<dbReference type="InterPro" id="IPR038277">
    <property type="entry name" value="UreF_sf"/>
</dbReference>
<accession>Q7U3I8</accession>
<dbReference type="EMBL" id="BX569695">
    <property type="protein sequence ID" value="CAE08959.1"/>
    <property type="molecule type" value="Genomic_DNA"/>
</dbReference>
<dbReference type="GO" id="GO:0016151">
    <property type="term" value="F:nickel cation binding"/>
    <property type="evidence" value="ECO:0007669"/>
    <property type="project" value="UniProtKB-UniRule"/>
</dbReference>
<dbReference type="eggNOG" id="COG0830">
    <property type="taxonomic scope" value="Bacteria"/>
</dbReference>
<name>Q7U3I8_PARMW</name>
<comment type="function">
    <text evidence="3">Required for maturation of urease via the functional incorporation of the urease nickel metallocenter.</text>
</comment>
<protein>
    <recommendedName>
        <fullName evidence="3">Urease accessory protein UreF</fullName>
    </recommendedName>
</protein>
<keyword evidence="5" id="KW-1185">Reference proteome</keyword>
<evidence type="ECO:0000313" key="5">
    <source>
        <dbReference type="Proteomes" id="UP000001422"/>
    </source>
</evidence>
<dbReference type="Gene3D" id="1.10.4190.10">
    <property type="entry name" value="Urease accessory protein UreF"/>
    <property type="match status" value="1"/>
</dbReference>
<reference evidence="4 5" key="1">
    <citation type="journal article" date="2003" name="Nature">
        <title>The genome of a motile marine Synechococcus.</title>
        <authorList>
            <person name="Palenik B."/>
            <person name="Brahamsha B."/>
            <person name="Larimer F."/>
            <person name="Land M."/>
            <person name="Hauser L."/>
            <person name="Chain P."/>
            <person name="Lamerdin J."/>
            <person name="Regala W."/>
            <person name="Allen E.A."/>
            <person name="McCarren J."/>
            <person name="Paulsen I."/>
            <person name="Dufresne A."/>
            <person name="Partensky F."/>
            <person name="Webb E."/>
            <person name="Waterbury J."/>
        </authorList>
    </citation>
    <scope>NUCLEOTIDE SEQUENCE [LARGE SCALE GENOMIC DNA]</scope>
    <source>
        <strain evidence="4 5">WH8102</strain>
    </source>
</reference>
<dbReference type="KEGG" id="syw:SYNW2444"/>